<name>A0A6C0F1V0_9ZZZZ</name>
<evidence type="ECO:0000313" key="2">
    <source>
        <dbReference type="EMBL" id="QHT35516.1"/>
    </source>
</evidence>
<feature type="compositionally biased region" description="Basic residues" evidence="1">
    <location>
        <begin position="47"/>
        <end position="67"/>
    </location>
</feature>
<accession>A0A6C0F1V0</accession>
<evidence type="ECO:0000256" key="1">
    <source>
        <dbReference type="SAM" id="MobiDB-lite"/>
    </source>
</evidence>
<feature type="region of interest" description="Disordered" evidence="1">
    <location>
        <begin position="43"/>
        <end position="67"/>
    </location>
</feature>
<dbReference type="AlphaFoldDB" id="A0A6C0F1V0"/>
<sequence>MTGTLGENTDRGIFVFRNLTDPSGKVWDSWAVESDDDSYTITEVKGGRRRRSRKSKRRVRKTRRSHR</sequence>
<organism evidence="2">
    <name type="scientific">viral metagenome</name>
    <dbReference type="NCBI Taxonomy" id="1070528"/>
    <lineage>
        <taxon>unclassified sequences</taxon>
        <taxon>metagenomes</taxon>
        <taxon>organismal metagenomes</taxon>
    </lineage>
</organism>
<protein>
    <submittedName>
        <fullName evidence="2">Uncharacterized protein</fullName>
    </submittedName>
</protein>
<reference evidence="2" key="1">
    <citation type="journal article" date="2020" name="Nature">
        <title>Giant virus diversity and host interactions through global metagenomics.</title>
        <authorList>
            <person name="Schulz F."/>
            <person name="Roux S."/>
            <person name="Paez-Espino D."/>
            <person name="Jungbluth S."/>
            <person name="Walsh D.A."/>
            <person name="Denef V.J."/>
            <person name="McMahon K.D."/>
            <person name="Konstantinidis K.T."/>
            <person name="Eloe-Fadrosh E.A."/>
            <person name="Kyrpides N.C."/>
            <person name="Woyke T."/>
        </authorList>
    </citation>
    <scope>NUCLEOTIDE SEQUENCE</scope>
    <source>
        <strain evidence="2">GVMAG-M-3300009180-45</strain>
    </source>
</reference>
<dbReference type="EMBL" id="MN739022">
    <property type="protein sequence ID" value="QHT35516.1"/>
    <property type="molecule type" value="Genomic_DNA"/>
</dbReference>
<proteinExistence type="predicted"/>